<comment type="similarity">
    <text evidence="2">Belongs to the class-I pyridoxal-phosphate-dependent aminotransferase family.</text>
</comment>
<dbReference type="EC" id="2.6.1.2" evidence="6"/>
<name>A0ABW6DA53_9BACT</name>
<dbReference type="PANTHER" id="PTHR43488">
    <property type="entry name" value="GLUTAMATE-PYRUVATE AMINOTRANSFERASE ALAA"/>
    <property type="match status" value="1"/>
</dbReference>
<dbReference type="Gene3D" id="3.90.1150.10">
    <property type="entry name" value="Aspartate Aminotransferase, domain 1"/>
    <property type="match status" value="1"/>
</dbReference>
<keyword evidence="9" id="KW-1185">Reference proteome</keyword>
<feature type="domain" description="Aminotransferase class I/classII large" evidence="7">
    <location>
        <begin position="33"/>
        <end position="394"/>
    </location>
</feature>
<evidence type="ECO:0000313" key="9">
    <source>
        <dbReference type="Proteomes" id="UP001598138"/>
    </source>
</evidence>
<dbReference type="InterPro" id="IPR015424">
    <property type="entry name" value="PyrdxlP-dep_Trfase"/>
</dbReference>
<keyword evidence="3 8" id="KW-0032">Aminotransferase</keyword>
<dbReference type="SUPFAM" id="SSF53383">
    <property type="entry name" value="PLP-dependent transferases"/>
    <property type="match status" value="1"/>
</dbReference>
<sequence>MDIYKSKRLDNLKYEIRGPVYEKALVLQNQGYKITSLNIGNPAAFGFETPDEIIHDIIVNIRNAQGYVDSRGLFAARKAVMQYYQNQGVKNSLIEDVYIGNGVSELITLVMTALLNLDDEVLIPSPDYPLWTTVVGLQGGKAIHYLCDEANDWNPDIEDIESKITSKTKAIVLINPNNPTGAVYTKEIVEKIVRIAEKHQLILFSDEIYDKIIYDSVKHHSAAGLSEDILIVTMGGLSKNYRAAGFRGGWMILTGAKHKAKSYIEGLNFLFSTRLCANVITQLGIQTALGGYQSINDLVSQDGRLAKQMNLAYEKLNSISGVSCVKPKGALYLFPKFDLDSFTFKDDNDFVMSLLEEQKILVVGGQGFNFTRKDHFRIVFLQHVEQLTIALDKIANHFNNHRK</sequence>
<dbReference type="InterPro" id="IPR004839">
    <property type="entry name" value="Aminotransferase_I/II_large"/>
</dbReference>
<dbReference type="Proteomes" id="UP001598138">
    <property type="component" value="Unassembled WGS sequence"/>
</dbReference>
<dbReference type="PANTHER" id="PTHR43488:SF2">
    <property type="entry name" value="GLUTAMATE-PYRUVATE AMINOTRANSFERASE ALAA"/>
    <property type="match status" value="1"/>
</dbReference>
<comment type="cofactor">
    <cofactor evidence="1">
        <name>pyridoxal 5'-phosphate</name>
        <dbReference type="ChEBI" id="CHEBI:597326"/>
    </cofactor>
</comment>
<dbReference type="GO" id="GO:0008483">
    <property type="term" value="F:transaminase activity"/>
    <property type="evidence" value="ECO:0007669"/>
    <property type="project" value="UniProtKB-KW"/>
</dbReference>
<comment type="caution">
    <text evidence="8">The sequence shown here is derived from an EMBL/GenBank/DDBJ whole genome shotgun (WGS) entry which is preliminary data.</text>
</comment>
<gene>
    <name evidence="8" type="ORF">U0R10_04055</name>
</gene>
<evidence type="ECO:0000256" key="5">
    <source>
        <dbReference type="ARBA" id="ARBA00022898"/>
    </source>
</evidence>
<proteinExistence type="inferred from homology"/>
<dbReference type="Pfam" id="PF00155">
    <property type="entry name" value="Aminotran_1_2"/>
    <property type="match status" value="1"/>
</dbReference>
<accession>A0ABW6DA53</accession>
<evidence type="ECO:0000256" key="1">
    <source>
        <dbReference type="ARBA" id="ARBA00001933"/>
    </source>
</evidence>
<organism evidence="8 9">
    <name type="scientific">Aquirufa avitistagni</name>
    <dbReference type="NCBI Taxonomy" id="3104728"/>
    <lineage>
        <taxon>Bacteria</taxon>
        <taxon>Pseudomonadati</taxon>
        <taxon>Bacteroidota</taxon>
        <taxon>Cytophagia</taxon>
        <taxon>Cytophagales</taxon>
        <taxon>Flectobacillaceae</taxon>
        <taxon>Aquirufa</taxon>
    </lineage>
</organism>
<protein>
    <recommendedName>
        <fullName evidence="6">alanine transaminase</fullName>
        <ecNumber evidence="6">2.6.1.2</ecNumber>
    </recommendedName>
</protein>
<dbReference type="InterPro" id="IPR015421">
    <property type="entry name" value="PyrdxlP-dep_Trfase_major"/>
</dbReference>
<evidence type="ECO:0000256" key="2">
    <source>
        <dbReference type="ARBA" id="ARBA00007441"/>
    </source>
</evidence>
<keyword evidence="5" id="KW-0663">Pyridoxal phosphate</keyword>
<dbReference type="InterPro" id="IPR051926">
    <property type="entry name" value="Ala_Aminotransferase"/>
</dbReference>
<reference evidence="8 9" key="1">
    <citation type="submission" date="2024-03" db="EMBL/GenBank/DDBJ databases">
        <title>Aquirufa genome sequencing.</title>
        <authorList>
            <person name="Pitt A."/>
            <person name="Hahn M.W."/>
        </authorList>
    </citation>
    <scope>NUCLEOTIDE SEQUENCE [LARGE SCALE GENOMIC DNA]</scope>
    <source>
        <strain evidence="8 9">OSTEICH-129V</strain>
    </source>
</reference>
<dbReference type="RefSeq" id="WP_377982668.1">
    <property type="nucleotide sequence ID" value="NZ_JBBKXZ010000001.1"/>
</dbReference>
<evidence type="ECO:0000256" key="4">
    <source>
        <dbReference type="ARBA" id="ARBA00022679"/>
    </source>
</evidence>
<evidence type="ECO:0000256" key="3">
    <source>
        <dbReference type="ARBA" id="ARBA00022576"/>
    </source>
</evidence>
<dbReference type="CDD" id="cd00609">
    <property type="entry name" value="AAT_like"/>
    <property type="match status" value="1"/>
</dbReference>
<evidence type="ECO:0000259" key="7">
    <source>
        <dbReference type="Pfam" id="PF00155"/>
    </source>
</evidence>
<dbReference type="EMBL" id="JBBKXZ010000001">
    <property type="protein sequence ID" value="MFD3393785.1"/>
    <property type="molecule type" value="Genomic_DNA"/>
</dbReference>
<dbReference type="InterPro" id="IPR015422">
    <property type="entry name" value="PyrdxlP-dep_Trfase_small"/>
</dbReference>
<evidence type="ECO:0000256" key="6">
    <source>
        <dbReference type="ARBA" id="ARBA00026106"/>
    </source>
</evidence>
<keyword evidence="4 8" id="KW-0808">Transferase</keyword>
<evidence type="ECO:0000313" key="8">
    <source>
        <dbReference type="EMBL" id="MFD3393785.1"/>
    </source>
</evidence>
<dbReference type="Gene3D" id="3.40.640.10">
    <property type="entry name" value="Type I PLP-dependent aspartate aminotransferase-like (Major domain)"/>
    <property type="match status" value="1"/>
</dbReference>